<dbReference type="OrthoDB" id="2405564at2759"/>
<dbReference type="AlphaFoldDB" id="A0A397T613"/>
<dbReference type="Proteomes" id="UP000265703">
    <property type="component" value="Unassembled WGS sequence"/>
</dbReference>
<name>A0A397T613_9GLOM</name>
<protein>
    <submittedName>
        <fullName evidence="1">Uncharacterized protein</fullName>
    </submittedName>
</protein>
<sequence length="176" mass="20419">MSHKNIFFLGFISKFFYPTLYTLRPAVFFSSTVRLFDDTLKKSQELVKAILRKQGFTGILNTTSSTFNKNDLQVLKVSFNSTLKYDIFPCEIEDQEFDINNLKEISDNQVKVFLTDLHEINKQLKNRVLIPSKGFGEAQLAAEMLTYEKEECPETGLNIAKPNRRQEILEVFARIY</sequence>
<evidence type="ECO:0000313" key="2">
    <source>
        <dbReference type="Proteomes" id="UP000265703"/>
    </source>
</evidence>
<evidence type="ECO:0000313" key="1">
    <source>
        <dbReference type="EMBL" id="RIA93613.1"/>
    </source>
</evidence>
<reference evidence="1 2" key="1">
    <citation type="submission" date="2018-06" db="EMBL/GenBank/DDBJ databases">
        <title>Comparative genomics reveals the genomic features of Rhizophagus irregularis, R. cerebriforme, R. diaphanum and Gigaspora rosea, and their symbiotic lifestyle signature.</title>
        <authorList>
            <person name="Morin E."/>
            <person name="San Clemente H."/>
            <person name="Chen E.C.H."/>
            <person name="De La Providencia I."/>
            <person name="Hainaut M."/>
            <person name="Kuo A."/>
            <person name="Kohler A."/>
            <person name="Murat C."/>
            <person name="Tang N."/>
            <person name="Roy S."/>
            <person name="Loubradou J."/>
            <person name="Henrissat B."/>
            <person name="Grigoriev I.V."/>
            <person name="Corradi N."/>
            <person name="Roux C."/>
            <person name="Martin F.M."/>
        </authorList>
    </citation>
    <scope>NUCLEOTIDE SEQUENCE [LARGE SCALE GENOMIC DNA]</scope>
    <source>
        <strain evidence="1 2">DAOM 227022</strain>
    </source>
</reference>
<accession>A0A397T613</accession>
<gene>
    <name evidence="1" type="ORF">C1645_819132</name>
</gene>
<keyword evidence="2" id="KW-1185">Reference proteome</keyword>
<dbReference type="EMBL" id="QKYT01000100">
    <property type="protein sequence ID" value="RIA93613.1"/>
    <property type="molecule type" value="Genomic_DNA"/>
</dbReference>
<proteinExistence type="predicted"/>
<comment type="caution">
    <text evidence="1">The sequence shown here is derived from an EMBL/GenBank/DDBJ whole genome shotgun (WGS) entry which is preliminary data.</text>
</comment>
<organism evidence="1 2">
    <name type="scientific">Glomus cerebriforme</name>
    <dbReference type="NCBI Taxonomy" id="658196"/>
    <lineage>
        <taxon>Eukaryota</taxon>
        <taxon>Fungi</taxon>
        <taxon>Fungi incertae sedis</taxon>
        <taxon>Mucoromycota</taxon>
        <taxon>Glomeromycotina</taxon>
        <taxon>Glomeromycetes</taxon>
        <taxon>Glomerales</taxon>
        <taxon>Glomeraceae</taxon>
        <taxon>Glomus</taxon>
    </lineage>
</organism>